<reference evidence="4" key="1">
    <citation type="journal article" date="2023" name="Mol. Biol. Evol.">
        <title>Third-Generation Sequencing Reveals the Adaptive Role of the Epigenome in Three Deep-Sea Polychaetes.</title>
        <authorList>
            <person name="Perez M."/>
            <person name="Aroh O."/>
            <person name="Sun Y."/>
            <person name="Lan Y."/>
            <person name="Juniper S.K."/>
            <person name="Young C.R."/>
            <person name="Angers B."/>
            <person name="Qian P.Y."/>
        </authorList>
    </citation>
    <scope>NUCLEOTIDE SEQUENCE</scope>
    <source>
        <strain evidence="4">P08H-3</strain>
    </source>
</reference>
<name>A0AAD9N0T3_9ANNE</name>
<dbReference type="InterPro" id="IPR011992">
    <property type="entry name" value="EF-hand-dom_pair"/>
</dbReference>
<comment type="caution">
    <text evidence="4">The sequence shown here is derived from an EMBL/GenBank/DDBJ whole genome shotgun (WGS) entry which is preliminary data.</text>
</comment>
<proteinExistence type="predicted"/>
<evidence type="ECO:0000313" key="5">
    <source>
        <dbReference type="Proteomes" id="UP001208570"/>
    </source>
</evidence>
<accession>A0AAD9N0T3</accession>
<feature type="domain" description="EF-hand" evidence="3">
    <location>
        <begin position="38"/>
        <end position="73"/>
    </location>
</feature>
<gene>
    <name evidence="4" type="ORF">LSH36_325g02071</name>
</gene>
<dbReference type="CDD" id="cd00051">
    <property type="entry name" value="EFh"/>
    <property type="match status" value="1"/>
</dbReference>
<dbReference type="PROSITE" id="PS50222">
    <property type="entry name" value="EF_HAND_2"/>
    <property type="match status" value="4"/>
</dbReference>
<dbReference type="InterPro" id="IPR002048">
    <property type="entry name" value="EF_hand_dom"/>
</dbReference>
<feature type="domain" description="EF-hand" evidence="3">
    <location>
        <begin position="2"/>
        <end position="37"/>
    </location>
</feature>
<dbReference type="PROSITE" id="PS00018">
    <property type="entry name" value="EF_HAND_1"/>
    <property type="match status" value="4"/>
</dbReference>
<evidence type="ECO:0000259" key="3">
    <source>
        <dbReference type="PROSITE" id="PS50222"/>
    </source>
</evidence>
<feature type="domain" description="EF-hand" evidence="3">
    <location>
        <begin position="75"/>
        <end position="110"/>
    </location>
</feature>
<feature type="domain" description="EF-hand" evidence="3">
    <location>
        <begin position="111"/>
        <end position="145"/>
    </location>
</feature>
<dbReference type="PANTHER" id="PTHR23050">
    <property type="entry name" value="CALCIUM BINDING PROTEIN"/>
    <property type="match status" value="1"/>
</dbReference>
<dbReference type="AlphaFoldDB" id="A0AAD9N0T3"/>
<dbReference type="Gene3D" id="1.10.238.10">
    <property type="entry name" value="EF-hand"/>
    <property type="match status" value="2"/>
</dbReference>
<keyword evidence="1" id="KW-0677">Repeat</keyword>
<evidence type="ECO:0000313" key="4">
    <source>
        <dbReference type="EMBL" id="KAK2152560.1"/>
    </source>
</evidence>
<dbReference type="InterPro" id="IPR018247">
    <property type="entry name" value="EF_Hand_1_Ca_BS"/>
</dbReference>
<dbReference type="SUPFAM" id="SSF47473">
    <property type="entry name" value="EF-hand"/>
    <property type="match status" value="1"/>
</dbReference>
<organism evidence="4 5">
    <name type="scientific">Paralvinella palmiformis</name>
    <dbReference type="NCBI Taxonomy" id="53620"/>
    <lineage>
        <taxon>Eukaryota</taxon>
        <taxon>Metazoa</taxon>
        <taxon>Spiralia</taxon>
        <taxon>Lophotrochozoa</taxon>
        <taxon>Annelida</taxon>
        <taxon>Polychaeta</taxon>
        <taxon>Sedentaria</taxon>
        <taxon>Canalipalpata</taxon>
        <taxon>Terebellida</taxon>
        <taxon>Terebelliformia</taxon>
        <taxon>Alvinellidae</taxon>
        <taxon>Paralvinella</taxon>
    </lineage>
</organism>
<dbReference type="EMBL" id="JAODUP010000325">
    <property type="protein sequence ID" value="KAK2152560.1"/>
    <property type="molecule type" value="Genomic_DNA"/>
</dbReference>
<keyword evidence="2" id="KW-0106">Calcium</keyword>
<dbReference type="Pfam" id="PF13499">
    <property type="entry name" value="EF-hand_7"/>
    <property type="match status" value="2"/>
</dbReference>
<dbReference type="SMART" id="SM00054">
    <property type="entry name" value="EFh"/>
    <property type="match status" value="4"/>
</dbReference>
<evidence type="ECO:0000256" key="1">
    <source>
        <dbReference type="ARBA" id="ARBA00022737"/>
    </source>
</evidence>
<keyword evidence="5" id="KW-1185">Reference proteome</keyword>
<protein>
    <recommendedName>
        <fullName evidence="3">EF-hand domain-containing protein</fullName>
    </recommendedName>
</protein>
<dbReference type="FunFam" id="1.10.238.10:FF:000178">
    <property type="entry name" value="Calmodulin-2 A"/>
    <property type="match status" value="1"/>
</dbReference>
<evidence type="ECO:0000256" key="2">
    <source>
        <dbReference type="ARBA" id="ARBA00022837"/>
    </source>
</evidence>
<dbReference type="GO" id="GO:0043226">
    <property type="term" value="C:organelle"/>
    <property type="evidence" value="ECO:0007669"/>
    <property type="project" value="UniProtKB-ARBA"/>
</dbReference>
<dbReference type="InterPro" id="IPR050145">
    <property type="entry name" value="Centrin_CML-like"/>
</dbReference>
<dbReference type="Proteomes" id="UP001208570">
    <property type="component" value="Unassembled WGS sequence"/>
</dbReference>
<dbReference type="GO" id="GO:0005509">
    <property type="term" value="F:calcium ion binding"/>
    <property type="evidence" value="ECO:0007669"/>
    <property type="project" value="InterPro"/>
</dbReference>
<sequence>MADKKDWERLFNEVDKNKNGFLTAGELAKEMIKIGYPGTEAKIKAFLCTADLSGDRQLSRQEFLAAMDTAPIEFQIAALSHTIFSIIDKSGDGQVSTDELKPALRQLGRHVTDKKIDDIMRQIDADRSGTINLKEFLDGVTRHII</sequence>